<accession>A0A0H5C3G0</accession>
<reference evidence="3" key="1">
    <citation type="journal article" date="2015" name="J. Biotechnol.">
        <title>The structure of the Cyberlindnera jadinii genome and its relation to Candida utilis analyzed by the occurrence of single nucleotide polymorphisms.</title>
        <authorList>
            <person name="Rupp O."/>
            <person name="Brinkrolf K."/>
            <person name="Buerth C."/>
            <person name="Kunigo M."/>
            <person name="Schneider J."/>
            <person name="Jaenicke S."/>
            <person name="Goesmann A."/>
            <person name="Puehler A."/>
            <person name="Jaeger K.-E."/>
            <person name="Ernst J.F."/>
        </authorList>
    </citation>
    <scope>NUCLEOTIDE SEQUENCE [LARGE SCALE GENOMIC DNA]</scope>
    <source>
        <strain evidence="3">ATCC 18201 / CBS 1600 / BCRC 20928 / JCM 3617 / NBRC 0987 / NRRL Y-1542</strain>
    </source>
</reference>
<sequence>MSLNMISRLANGADGSESSLSSFPTNGVIRISNGSDGTKSEYSFGNDSAIAAGGNRYSIDTSDIVSFSNEGYKKPVLTTMVPGGDGGDGDVDDTNGWVIPALPHDRALVVLSRVVDAYKSPHHGSFLSGNVFLNKRALESGSITNASVKLGTLREVTSLFSKLSKGEAIDVSSIDSVLLYYEKLLDAFDHLADDIAQDEVVRVHSSSSNIQRVESVTSTTASVMTANTMNSSLSRKHGDKRKGSIFNVFPSRRTKGNPRPSSTNLSSSPNVSTSKLHSKKTSISSTTSWKPHHDYCSMDQYIALIEPLIQQLYKFKGTDSTSDSFERLVQFTDEYLLQFIIRDVSQLSLKFMKEEYQAYY</sequence>
<feature type="region of interest" description="Disordered" evidence="1">
    <location>
        <begin position="229"/>
        <end position="289"/>
    </location>
</feature>
<protein>
    <submittedName>
        <fullName evidence="2">Uncharacterized protein</fullName>
    </submittedName>
</protein>
<evidence type="ECO:0000313" key="2">
    <source>
        <dbReference type="EMBL" id="CEP22570.1"/>
    </source>
</evidence>
<proteinExistence type="predicted"/>
<evidence type="ECO:0000313" key="3">
    <source>
        <dbReference type="Proteomes" id="UP000038830"/>
    </source>
</evidence>
<name>A0A0H5C3G0_CYBJN</name>
<dbReference type="AlphaFoldDB" id="A0A0H5C3G0"/>
<gene>
    <name evidence="2" type="ORF">BN1211_2951</name>
</gene>
<evidence type="ECO:0000256" key="1">
    <source>
        <dbReference type="SAM" id="MobiDB-lite"/>
    </source>
</evidence>
<dbReference type="EMBL" id="CDQK01000003">
    <property type="protein sequence ID" value="CEP22570.1"/>
    <property type="molecule type" value="Genomic_DNA"/>
</dbReference>
<dbReference type="Proteomes" id="UP000038830">
    <property type="component" value="Unassembled WGS sequence"/>
</dbReference>
<feature type="compositionally biased region" description="Low complexity" evidence="1">
    <location>
        <begin position="257"/>
        <end position="289"/>
    </location>
</feature>
<organism evidence="2 3">
    <name type="scientific">Cyberlindnera jadinii (strain ATCC 18201 / CBS 1600 / BCRC 20928 / JCM 3617 / NBRC 0987 / NRRL Y-1542)</name>
    <name type="common">Torula yeast</name>
    <name type="synonym">Candida utilis</name>
    <dbReference type="NCBI Taxonomy" id="983966"/>
    <lineage>
        <taxon>Eukaryota</taxon>
        <taxon>Fungi</taxon>
        <taxon>Dikarya</taxon>
        <taxon>Ascomycota</taxon>
        <taxon>Saccharomycotina</taxon>
        <taxon>Saccharomycetes</taxon>
        <taxon>Phaffomycetales</taxon>
        <taxon>Phaffomycetaceae</taxon>
        <taxon>Cyberlindnera</taxon>
    </lineage>
</organism>